<evidence type="ECO:0000256" key="1">
    <source>
        <dbReference type="SAM" id="Phobius"/>
    </source>
</evidence>
<dbReference type="Proteomes" id="UP000178583">
    <property type="component" value="Unassembled WGS sequence"/>
</dbReference>
<reference evidence="4 5" key="1">
    <citation type="journal article" date="2016" name="Nat. Commun.">
        <title>Thousands of microbial genomes shed light on interconnected biogeochemical processes in an aquifer system.</title>
        <authorList>
            <person name="Anantharaman K."/>
            <person name="Brown C.T."/>
            <person name="Hug L.A."/>
            <person name="Sharon I."/>
            <person name="Castelle C.J."/>
            <person name="Probst A.J."/>
            <person name="Thomas B.C."/>
            <person name="Singh A."/>
            <person name="Wilkins M.J."/>
            <person name="Karaoz U."/>
            <person name="Brodie E.L."/>
            <person name="Williams K.H."/>
            <person name="Hubbard S.S."/>
            <person name="Banfield J.F."/>
        </authorList>
    </citation>
    <scope>NUCLEOTIDE SEQUENCE [LARGE SCALE GENOMIC DNA]</scope>
</reference>
<dbReference type="STRING" id="1797472.A2215_04450"/>
<feature type="domain" description="DUF3048" evidence="2">
    <location>
        <begin position="88"/>
        <end position="228"/>
    </location>
</feature>
<feature type="transmembrane region" description="Helical" evidence="1">
    <location>
        <begin position="39"/>
        <end position="60"/>
    </location>
</feature>
<protein>
    <recommendedName>
        <fullName evidence="6">DUF3048 domain-containing protein</fullName>
    </recommendedName>
</protein>
<feature type="domain" description="DUF3048" evidence="3">
    <location>
        <begin position="265"/>
        <end position="380"/>
    </location>
</feature>
<evidence type="ECO:0000259" key="2">
    <source>
        <dbReference type="Pfam" id="PF11258"/>
    </source>
</evidence>
<dbReference type="EMBL" id="MEZY01000057">
    <property type="protein sequence ID" value="OGD61975.1"/>
    <property type="molecule type" value="Genomic_DNA"/>
</dbReference>
<dbReference type="Pfam" id="PF11258">
    <property type="entry name" value="DUF3048"/>
    <property type="match status" value="1"/>
</dbReference>
<evidence type="ECO:0000259" key="3">
    <source>
        <dbReference type="Pfam" id="PF17479"/>
    </source>
</evidence>
<dbReference type="SUPFAM" id="SSF159774">
    <property type="entry name" value="YerB-like"/>
    <property type="match status" value="1"/>
</dbReference>
<keyword evidence="1" id="KW-0812">Transmembrane</keyword>
<dbReference type="Pfam" id="PF17479">
    <property type="entry name" value="DUF3048_C"/>
    <property type="match status" value="1"/>
</dbReference>
<evidence type="ECO:0000313" key="4">
    <source>
        <dbReference type="EMBL" id="OGD61975.1"/>
    </source>
</evidence>
<dbReference type="InterPro" id="IPR023158">
    <property type="entry name" value="YerB-like_sf"/>
</dbReference>
<dbReference type="AlphaFoldDB" id="A0A1F5E3L2"/>
<proteinExistence type="predicted"/>
<sequence>MDLDLHQEERTLGEVEPPKRKLKIVERIRNFFANPKKRLIFIGTIGLLVIAAFGIGLYFMTHEARTSDNANKEAAKVEEQKFEAPLDGVKTDIDSSNRYPLAVMVENHTEARPQSGLEKASVVYEAIAEGGITRFMAIFGTYETEKVGPVRSARPYFVDWAHGYNAYYAHVGGNALALDKIIADGILDLDQFKYSSSYWRDTSRNVSSEHTMYTSTLKLRDQAAKLGYTTSKNFNIYRFKDDPDPTPTPTSDTTNIAAPTTAATVDIDFSSANYKVQYKYDKATNSYKRSLAGSAHNDAISGNQLNPKNVIVMTVKRNAVVTRINEHGYTMDNIGEGTAKIFIDGKEIDGKWKKSSKESREIFYDSTGAEIIFNRGQFWISVIPPEGTVTATAEATTSN</sequence>
<organism evidence="4 5">
    <name type="scientific">Candidatus Berkelbacteria bacterium RIFOXYA2_FULL_43_10</name>
    <dbReference type="NCBI Taxonomy" id="1797472"/>
    <lineage>
        <taxon>Bacteria</taxon>
        <taxon>Candidatus Berkelbacteria</taxon>
    </lineage>
</organism>
<keyword evidence="1" id="KW-1133">Transmembrane helix</keyword>
<keyword evidence="1" id="KW-0472">Membrane</keyword>
<evidence type="ECO:0000313" key="5">
    <source>
        <dbReference type="Proteomes" id="UP000178583"/>
    </source>
</evidence>
<name>A0A1F5E3L2_9BACT</name>
<dbReference type="InterPro" id="IPR021416">
    <property type="entry name" value="DUF3048_N"/>
</dbReference>
<comment type="caution">
    <text evidence="4">The sequence shown here is derived from an EMBL/GenBank/DDBJ whole genome shotgun (WGS) entry which is preliminary data.</text>
</comment>
<accession>A0A1F5E3L2</accession>
<gene>
    <name evidence="4" type="ORF">A2215_04450</name>
</gene>
<dbReference type="InterPro" id="IPR035328">
    <property type="entry name" value="DUF3048_C"/>
</dbReference>
<dbReference type="Gene3D" id="3.50.90.10">
    <property type="entry name" value="YerB-like"/>
    <property type="match status" value="1"/>
</dbReference>
<evidence type="ECO:0008006" key="6">
    <source>
        <dbReference type="Google" id="ProtNLM"/>
    </source>
</evidence>